<comment type="caution">
    <text evidence="3">The sequence shown here is derived from an EMBL/GenBank/DDBJ whole genome shotgun (WGS) entry which is preliminary data.</text>
</comment>
<feature type="repeat" description="TPR" evidence="1">
    <location>
        <begin position="378"/>
        <end position="411"/>
    </location>
</feature>
<proteinExistence type="predicted"/>
<evidence type="ECO:0000256" key="1">
    <source>
        <dbReference type="PROSITE-ProRule" id="PRU00339"/>
    </source>
</evidence>
<dbReference type="RefSeq" id="WP_173804658.1">
    <property type="nucleotide sequence ID" value="NZ_JABSNM010000005.1"/>
</dbReference>
<dbReference type="SUPFAM" id="SSF48452">
    <property type="entry name" value="TPR-like"/>
    <property type="match status" value="3"/>
</dbReference>
<dbReference type="Proteomes" id="UP001516061">
    <property type="component" value="Unassembled WGS sequence"/>
</dbReference>
<evidence type="ECO:0000313" key="4">
    <source>
        <dbReference type="Proteomes" id="UP001516061"/>
    </source>
</evidence>
<sequence length="631" mass="69329">MPLPPVPAISARRAPLKHPGGRLRGLCALMAGLGLLGGLALPARAQEAAPSAPAASAAAAAPTRSALDGVLFYQVLVSELELRAGNPALAYQVMMEAAKRSRDEALYRRAVDIALGAQAGEQAAEALRQWRQALPQSRQAAEIDTQMLVALGRFADARKALESFIELTPEAERPAAIASLPRLVLAGAKPQDTARMLDETLAVWRSRPATLASAQIATAAAWLTAGERERALGYVRQASRRDPADPTPALLALELMKDTPAAEEIVRAHLASPMPAPAVRAGYVRRLSTAQRYGEALREARALTRAAPEMGNGWLMQGALEIEAGEPAPARVSLQRYLDLRSVATPPLVRPQTSGEDEDDGSSEAGDLLRRGDEQELLQAFLMLAQASEQLRDYAAAQTWLERAAELQPQDSATVLSRRASLLMRQGRLDEARALLQRLPQDTPEQQRARLLTETQLLRDARQWQAAHELLAQATARLPDDADLLYEQALLAEKLRRYDEMETLLRRVITLRPEQQHAYNALGYSLAERGQRLPEARELIARALALTPGDPYITDSLGWVEFRMGRAEEAARLLRQAYGQRPDVEIGAHLGEVLWSMGRRDEARQVWRESRERDAGNEVLIETLERLKVKP</sequence>
<dbReference type="EMBL" id="JABSNM010000005">
    <property type="protein sequence ID" value="NRT55684.1"/>
    <property type="molecule type" value="Genomic_DNA"/>
</dbReference>
<dbReference type="PANTHER" id="PTHR12558">
    <property type="entry name" value="CELL DIVISION CYCLE 16,23,27"/>
    <property type="match status" value="1"/>
</dbReference>
<keyword evidence="1" id="KW-0802">TPR repeat</keyword>
<gene>
    <name evidence="3" type="ORF">HNQ01_001414</name>
</gene>
<name>A0ABX2G073_9BURK</name>
<dbReference type="Gene3D" id="1.25.40.10">
    <property type="entry name" value="Tetratricopeptide repeat domain"/>
    <property type="match status" value="3"/>
</dbReference>
<dbReference type="PANTHER" id="PTHR12558:SF13">
    <property type="entry name" value="CELL DIVISION CYCLE PROTEIN 27 HOMOLOG"/>
    <property type="match status" value="1"/>
</dbReference>
<dbReference type="Pfam" id="PF14559">
    <property type="entry name" value="TPR_19"/>
    <property type="match status" value="1"/>
</dbReference>
<keyword evidence="4" id="KW-1185">Reference proteome</keyword>
<evidence type="ECO:0000313" key="3">
    <source>
        <dbReference type="EMBL" id="NRT55684.1"/>
    </source>
</evidence>
<dbReference type="SMART" id="SM00028">
    <property type="entry name" value="TPR"/>
    <property type="match status" value="5"/>
</dbReference>
<dbReference type="Pfam" id="PF13432">
    <property type="entry name" value="TPR_16"/>
    <property type="match status" value="3"/>
</dbReference>
<evidence type="ECO:0000256" key="2">
    <source>
        <dbReference type="SAM" id="MobiDB-lite"/>
    </source>
</evidence>
<organism evidence="3 4">
    <name type="scientific">Sphaerotilus uruguayifluvii</name>
    <dbReference type="NCBI Taxonomy" id="2735897"/>
    <lineage>
        <taxon>Bacteria</taxon>
        <taxon>Pseudomonadati</taxon>
        <taxon>Pseudomonadota</taxon>
        <taxon>Betaproteobacteria</taxon>
        <taxon>Burkholderiales</taxon>
        <taxon>Sphaerotilaceae</taxon>
        <taxon>Sphaerotilus</taxon>
    </lineage>
</organism>
<protein>
    <submittedName>
        <fullName evidence="3">Tetratricopeptide (TPR) repeat protein</fullName>
    </submittedName>
</protein>
<dbReference type="InterPro" id="IPR019734">
    <property type="entry name" value="TPR_rpt"/>
</dbReference>
<accession>A0ABX2G073</accession>
<dbReference type="PROSITE" id="PS50005">
    <property type="entry name" value="TPR"/>
    <property type="match status" value="1"/>
</dbReference>
<reference evidence="3 4" key="1">
    <citation type="submission" date="2020-05" db="EMBL/GenBank/DDBJ databases">
        <title>Genomic Encyclopedia of Type Strains, Phase IV (KMG-V): Genome sequencing to study the core and pangenomes of soil and plant-associated prokaryotes.</title>
        <authorList>
            <person name="Whitman W."/>
        </authorList>
    </citation>
    <scope>NUCLEOTIDE SEQUENCE [LARGE SCALE GENOMIC DNA]</scope>
    <source>
        <strain evidence="3 4">C29</strain>
    </source>
</reference>
<feature type="region of interest" description="Disordered" evidence="2">
    <location>
        <begin position="345"/>
        <end position="367"/>
    </location>
</feature>
<dbReference type="InterPro" id="IPR011990">
    <property type="entry name" value="TPR-like_helical_dom_sf"/>
</dbReference>